<reference evidence="9" key="1">
    <citation type="journal article" date="2015" name="BMC Genomics">
        <title>Genomic and transcriptomic analysis of the endophytic fungus Pestalotiopsis fici reveals its lifestyle and high potential for synthesis of natural products.</title>
        <authorList>
            <person name="Wang X."/>
            <person name="Zhang X."/>
            <person name="Liu L."/>
            <person name="Xiang M."/>
            <person name="Wang W."/>
            <person name="Sun X."/>
            <person name="Che Y."/>
            <person name="Guo L."/>
            <person name="Liu G."/>
            <person name="Guo L."/>
            <person name="Wang C."/>
            <person name="Yin W.B."/>
            <person name="Stadler M."/>
            <person name="Zhang X."/>
            <person name="Liu X."/>
        </authorList>
    </citation>
    <scope>NUCLEOTIDE SEQUENCE [LARGE SCALE GENOMIC DNA]</scope>
    <source>
        <strain evidence="9">W106-1 / CGMCC3.15140</strain>
    </source>
</reference>
<dbReference type="eggNOG" id="ENOG502RPVK">
    <property type="taxonomic scope" value="Eukaryota"/>
</dbReference>
<evidence type="ECO:0000259" key="7">
    <source>
        <dbReference type="PROSITE" id="PS50048"/>
    </source>
</evidence>
<dbReference type="OrthoDB" id="1925334at2759"/>
<evidence type="ECO:0000256" key="5">
    <source>
        <dbReference type="ARBA" id="ARBA00023242"/>
    </source>
</evidence>
<dbReference type="OMA" id="HLYSHVF"/>
<keyword evidence="4" id="KW-0804">Transcription</keyword>
<dbReference type="InParanoid" id="W3X6N5"/>
<feature type="region of interest" description="Disordered" evidence="6">
    <location>
        <begin position="135"/>
        <end position="154"/>
    </location>
</feature>
<dbReference type="HOGENOM" id="CLU_011003_2_0_1"/>
<dbReference type="Gene3D" id="4.10.240.10">
    <property type="entry name" value="Zn(2)-C6 fungal-type DNA-binding domain"/>
    <property type="match status" value="1"/>
</dbReference>
<evidence type="ECO:0000256" key="3">
    <source>
        <dbReference type="ARBA" id="ARBA00023125"/>
    </source>
</evidence>
<keyword evidence="5" id="KW-0539">Nucleus</keyword>
<evidence type="ECO:0000313" key="9">
    <source>
        <dbReference type="Proteomes" id="UP000030651"/>
    </source>
</evidence>
<dbReference type="InterPro" id="IPR001138">
    <property type="entry name" value="Zn2Cys6_DnaBD"/>
</dbReference>
<dbReference type="PROSITE" id="PS00463">
    <property type="entry name" value="ZN2_CY6_FUNGAL_1"/>
    <property type="match status" value="1"/>
</dbReference>
<accession>W3X6N5</accession>
<gene>
    <name evidence="8" type="ORF">PFICI_06707</name>
</gene>
<organism evidence="8 9">
    <name type="scientific">Pestalotiopsis fici (strain W106-1 / CGMCC3.15140)</name>
    <dbReference type="NCBI Taxonomy" id="1229662"/>
    <lineage>
        <taxon>Eukaryota</taxon>
        <taxon>Fungi</taxon>
        <taxon>Dikarya</taxon>
        <taxon>Ascomycota</taxon>
        <taxon>Pezizomycotina</taxon>
        <taxon>Sordariomycetes</taxon>
        <taxon>Xylariomycetidae</taxon>
        <taxon>Amphisphaeriales</taxon>
        <taxon>Sporocadaceae</taxon>
        <taxon>Pestalotiopsis</taxon>
    </lineage>
</organism>
<sequence length="671" mass="75778">MSKRSWDEALRDDESSIQPPSGVRRYSLVEQRQASANAVPSSDLLPQFIPNISRKVKACAACRKHKIKCIMDESGPPCRRCDEKKLGCVLNKSLQTLISERSESSQELVHDIEMMHSHLQKVLSSLNLPPLGRLQSSKQRLHTPSSEELNHFHREDEVLPSCDASPKALPEDDHDLPKPPIQSLYHLTKLSALRSPDTTESNEVPRQHGAAIDDFISRGILPLEEAQRLFSLYMNHLDHFMYGIGGRHKTLEASRRSSRILTASILTVAALHDHQGNSLYGICSKEFRRQLASSFLNRHIDRDYLRAMCIASYWLSEINWTVSGYAIRRATEFNLMSHYNRAINDGNEESADFVRLWYVMYICDQHLSTLYDRPSVIREDPVIQGWGAFLQSSTRTNEDKRLVSQVALLNIIHNIHDLFGADKGEPVPQVYHTQIASFGRQLDQWLREWSTALPEHHEHIGRFPRKGVLLHYHFTKLHLYSHVFRGLQNADIPPRFLDSAASATTAAVAIINTLISDPEIRPALIGIPSYMHSMTAFAAMFLAKLVMTYGDQLLERTVVIDLISKLIDLYHSTAAGKFHLVNMMAKGLERIVKTLKESYRQQEVNRSIDVSSATLDPNAFPDFGDLGLDGESALFDASFLTDFDMNLGASIIHLGNGPTAFETTDLSPRLL</sequence>
<evidence type="ECO:0000256" key="1">
    <source>
        <dbReference type="ARBA" id="ARBA00004123"/>
    </source>
</evidence>
<dbReference type="SUPFAM" id="SSF57701">
    <property type="entry name" value="Zn2/Cys6 DNA-binding domain"/>
    <property type="match status" value="1"/>
</dbReference>
<protein>
    <recommendedName>
        <fullName evidence="7">Zn(2)-C6 fungal-type domain-containing protein</fullName>
    </recommendedName>
</protein>
<feature type="region of interest" description="Disordered" evidence="6">
    <location>
        <begin position="1"/>
        <end position="22"/>
    </location>
</feature>
<keyword evidence="9" id="KW-1185">Reference proteome</keyword>
<evidence type="ECO:0000256" key="2">
    <source>
        <dbReference type="ARBA" id="ARBA00023015"/>
    </source>
</evidence>
<dbReference type="Proteomes" id="UP000030651">
    <property type="component" value="Unassembled WGS sequence"/>
</dbReference>
<dbReference type="Pfam" id="PF00172">
    <property type="entry name" value="Zn_clus"/>
    <property type="match status" value="1"/>
</dbReference>
<dbReference type="GO" id="GO:0005634">
    <property type="term" value="C:nucleus"/>
    <property type="evidence" value="ECO:0007669"/>
    <property type="project" value="UniProtKB-SubCell"/>
</dbReference>
<dbReference type="PANTHER" id="PTHR31845:SF17">
    <property type="entry name" value="ZN(II)2CYS6 TRANSCRIPTION FACTOR (EUROFUNG)"/>
    <property type="match status" value="1"/>
</dbReference>
<feature type="compositionally biased region" description="Polar residues" evidence="6">
    <location>
        <begin position="135"/>
        <end position="147"/>
    </location>
</feature>
<dbReference type="InterPro" id="IPR051089">
    <property type="entry name" value="prtT"/>
</dbReference>
<dbReference type="GO" id="GO:0008270">
    <property type="term" value="F:zinc ion binding"/>
    <property type="evidence" value="ECO:0007669"/>
    <property type="project" value="InterPro"/>
</dbReference>
<dbReference type="CDD" id="cd00067">
    <property type="entry name" value="GAL4"/>
    <property type="match status" value="1"/>
</dbReference>
<dbReference type="AlphaFoldDB" id="W3X6N5"/>
<comment type="subcellular location">
    <subcellularLocation>
        <location evidence="1">Nucleus</location>
    </subcellularLocation>
</comment>
<evidence type="ECO:0000256" key="6">
    <source>
        <dbReference type="SAM" id="MobiDB-lite"/>
    </source>
</evidence>
<dbReference type="InterPro" id="IPR036864">
    <property type="entry name" value="Zn2-C6_fun-type_DNA-bd_sf"/>
</dbReference>
<dbReference type="PANTHER" id="PTHR31845">
    <property type="entry name" value="FINGER DOMAIN PROTEIN, PUTATIVE-RELATED"/>
    <property type="match status" value="1"/>
</dbReference>
<keyword evidence="2" id="KW-0805">Transcription regulation</keyword>
<dbReference type="SMART" id="SM00066">
    <property type="entry name" value="GAL4"/>
    <property type="match status" value="1"/>
</dbReference>
<keyword evidence="3" id="KW-0238">DNA-binding</keyword>
<dbReference type="CDD" id="cd12148">
    <property type="entry name" value="fungal_TF_MHR"/>
    <property type="match status" value="1"/>
</dbReference>
<dbReference type="PROSITE" id="PS50048">
    <property type="entry name" value="ZN2_CY6_FUNGAL_2"/>
    <property type="match status" value="1"/>
</dbReference>
<dbReference type="GO" id="GO:0000981">
    <property type="term" value="F:DNA-binding transcription factor activity, RNA polymerase II-specific"/>
    <property type="evidence" value="ECO:0007669"/>
    <property type="project" value="InterPro"/>
</dbReference>
<dbReference type="EMBL" id="KI912112">
    <property type="protein sequence ID" value="ETS81705.1"/>
    <property type="molecule type" value="Genomic_DNA"/>
</dbReference>
<feature type="compositionally biased region" description="Basic and acidic residues" evidence="6">
    <location>
        <begin position="1"/>
        <end position="14"/>
    </location>
</feature>
<evidence type="ECO:0000256" key="4">
    <source>
        <dbReference type="ARBA" id="ARBA00023163"/>
    </source>
</evidence>
<feature type="domain" description="Zn(2)-C6 fungal-type" evidence="7">
    <location>
        <begin position="58"/>
        <end position="90"/>
    </location>
</feature>
<evidence type="ECO:0000313" key="8">
    <source>
        <dbReference type="EMBL" id="ETS81705.1"/>
    </source>
</evidence>
<dbReference type="KEGG" id="pfy:PFICI_06707"/>
<dbReference type="RefSeq" id="XP_007833479.1">
    <property type="nucleotide sequence ID" value="XM_007835288.1"/>
</dbReference>
<dbReference type="GeneID" id="19271720"/>
<dbReference type="GO" id="GO:0000976">
    <property type="term" value="F:transcription cis-regulatory region binding"/>
    <property type="evidence" value="ECO:0007669"/>
    <property type="project" value="TreeGrafter"/>
</dbReference>
<proteinExistence type="predicted"/>
<name>W3X6N5_PESFW</name>